<dbReference type="InterPro" id="IPR006175">
    <property type="entry name" value="YjgF/YER057c/UK114"/>
</dbReference>
<evidence type="ECO:0000256" key="1">
    <source>
        <dbReference type="ARBA" id="ARBA00010552"/>
    </source>
</evidence>
<dbReference type="EMBL" id="JBFCZG010000005">
    <property type="protein sequence ID" value="KAL3422510.1"/>
    <property type="molecule type" value="Genomic_DNA"/>
</dbReference>
<gene>
    <name evidence="3" type="ORF">PVAG01_06666</name>
</gene>
<dbReference type="InterPro" id="IPR035959">
    <property type="entry name" value="RutC-like_sf"/>
</dbReference>
<dbReference type="PANTHER" id="PTHR11803">
    <property type="entry name" value="2-IMINOBUTANOATE/2-IMINOPROPANOATE DEAMINASE RIDA"/>
    <property type="match status" value="1"/>
</dbReference>
<evidence type="ECO:0000256" key="2">
    <source>
        <dbReference type="SAM" id="MobiDB-lite"/>
    </source>
</evidence>
<keyword evidence="4" id="KW-1185">Reference proteome</keyword>
<sequence>MSPPPPLPASPPHGDSTPKPKASITEHFTPSSLASSPHYHAMSITTIAGPSKMLHMAGQIGRDGDGVLAASYLEQVRLALANLRACLASQGATPRDLVKLTYYIVDYDPAARAHAELLYDFLGDARPPATLIPVQKLALPGLLFEVDAVAVVSLE</sequence>
<name>A0ABR4PGU8_9HELO</name>
<accession>A0ABR4PGU8</accession>
<dbReference type="SUPFAM" id="SSF55298">
    <property type="entry name" value="YjgF-like"/>
    <property type="match status" value="1"/>
</dbReference>
<feature type="compositionally biased region" description="Pro residues" evidence="2">
    <location>
        <begin position="1"/>
        <end position="11"/>
    </location>
</feature>
<feature type="region of interest" description="Disordered" evidence="2">
    <location>
        <begin position="1"/>
        <end position="23"/>
    </location>
</feature>
<dbReference type="PANTHER" id="PTHR11803:SF58">
    <property type="entry name" value="PROTEIN HMF1-RELATED"/>
    <property type="match status" value="1"/>
</dbReference>
<comment type="similarity">
    <text evidence="1">Belongs to the RutC family.</text>
</comment>
<evidence type="ECO:0000313" key="3">
    <source>
        <dbReference type="EMBL" id="KAL3422510.1"/>
    </source>
</evidence>
<dbReference type="Gene3D" id="3.30.1330.40">
    <property type="entry name" value="RutC-like"/>
    <property type="match status" value="1"/>
</dbReference>
<dbReference type="Pfam" id="PF01042">
    <property type="entry name" value="Ribonuc_L-PSP"/>
    <property type="match status" value="1"/>
</dbReference>
<comment type="caution">
    <text evidence="3">The sequence shown here is derived from an EMBL/GenBank/DDBJ whole genome shotgun (WGS) entry which is preliminary data.</text>
</comment>
<proteinExistence type="inferred from homology"/>
<dbReference type="CDD" id="cd00448">
    <property type="entry name" value="YjgF_YER057c_UK114_family"/>
    <property type="match status" value="1"/>
</dbReference>
<reference evidence="3 4" key="1">
    <citation type="submission" date="2024-06" db="EMBL/GenBank/DDBJ databases">
        <title>Complete genome of Phlyctema vagabunda strain 19-DSS-EL-015.</title>
        <authorList>
            <person name="Fiorenzani C."/>
        </authorList>
    </citation>
    <scope>NUCLEOTIDE SEQUENCE [LARGE SCALE GENOMIC DNA]</scope>
    <source>
        <strain evidence="3 4">19-DSS-EL-015</strain>
    </source>
</reference>
<dbReference type="Proteomes" id="UP001629113">
    <property type="component" value="Unassembled WGS sequence"/>
</dbReference>
<protein>
    <submittedName>
        <fullName evidence="3">Flavin-containing amine</fullName>
    </submittedName>
</protein>
<evidence type="ECO:0000313" key="4">
    <source>
        <dbReference type="Proteomes" id="UP001629113"/>
    </source>
</evidence>
<organism evidence="3 4">
    <name type="scientific">Phlyctema vagabunda</name>
    <dbReference type="NCBI Taxonomy" id="108571"/>
    <lineage>
        <taxon>Eukaryota</taxon>
        <taxon>Fungi</taxon>
        <taxon>Dikarya</taxon>
        <taxon>Ascomycota</taxon>
        <taxon>Pezizomycotina</taxon>
        <taxon>Leotiomycetes</taxon>
        <taxon>Helotiales</taxon>
        <taxon>Dermateaceae</taxon>
        <taxon>Phlyctema</taxon>
    </lineage>
</organism>